<protein>
    <submittedName>
        <fullName evidence="4">Uncharacterized protein</fullName>
    </submittedName>
</protein>
<reference evidence="4" key="2">
    <citation type="journal article" date="2023" name="Science">
        <title>Genomic signatures of disease resistance in endangered staghorn corals.</title>
        <authorList>
            <person name="Vollmer S.V."/>
            <person name="Selwyn J.D."/>
            <person name="Despard B.A."/>
            <person name="Roesel C.L."/>
        </authorList>
    </citation>
    <scope>NUCLEOTIDE SEQUENCE</scope>
    <source>
        <strain evidence="4">K2</strain>
    </source>
</reference>
<evidence type="ECO:0000313" key="4">
    <source>
        <dbReference type="EMBL" id="KAK2552703.1"/>
    </source>
</evidence>
<proteinExistence type="predicted"/>
<dbReference type="Proteomes" id="UP001249851">
    <property type="component" value="Unassembled WGS sequence"/>
</dbReference>
<keyword evidence="3" id="KW-0812">Transmembrane</keyword>
<feature type="transmembrane region" description="Helical" evidence="3">
    <location>
        <begin position="116"/>
        <end position="140"/>
    </location>
</feature>
<dbReference type="AlphaFoldDB" id="A0AAD9Q144"/>
<feature type="region of interest" description="Disordered" evidence="2">
    <location>
        <begin position="63"/>
        <end position="93"/>
    </location>
</feature>
<keyword evidence="3" id="KW-1133">Transmembrane helix</keyword>
<sequence length="493" mass="55056">MNYLSAPLPPPRSPESLRNCKLDSSFSSRNVYTNAAYDYVDSDYGSIGYGNDYEELQNVRNEAKATSVPRKKTNDLYESPQSHRKRQITECSDDSIPSAMSTEIIQVKRDTCLNKLILFLILAVSVAALVLVILVILNIIGPKCSCSQGNEMTPGNQPIHEPRTAKMSAGQSPQDMIAHLKTRLSAMKVKMETRQRVVDLFVTNYGKQIKILNAHVSAQGRRINETANKVAAVDGVWMNMSHTQKAFESKLDSEFRLINKSMKTLSDSDSDLTALINELKVNQTITDGMRKRLSVNVSQIELRVRELRNSSHNVKRRVEKLERGYAHMNASILALESKAVTQNASYNNLRYLYDNLAGSLSTVNSTYHSKIVGAPLRQGFKDCLHTKVDGTPGTVTLGVAGEPPTAYSSAHHDTPKRICVRSASLSHLWIYFALFEQFKQAVGVTCSTDYAAHVKLLSPRAGFYKCECRSISPVFTLPLRKMRCFLHVWQCPA</sequence>
<evidence type="ECO:0000256" key="2">
    <source>
        <dbReference type="SAM" id="MobiDB-lite"/>
    </source>
</evidence>
<reference evidence="4" key="1">
    <citation type="journal article" date="2023" name="G3 (Bethesda)">
        <title>Whole genome assembly and annotation of the endangered Caribbean coral Acropora cervicornis.</title>
        <authorList>
            <person name="Selwyn J.D."/>
            <person name="Vollmer S.V."/>
        </authorList>
    </citation>
    <scope>NUCLEOTIDE SEQUENCE</scope>
    <source>
        <strain evidence="4">K2</strain>
    </source>
</reference>
<dbReference type="EMBL" id="JARQWQ010000084">
    <property type="protein sequence ID" value="KAK2552703.1"/>
    <property type="molecule type" value="Genomic_DNA"/>
</dbReference>
<keyword evidence="3" id="KW-0472">Membrane</keyword>
<accession>A0AAD9Q144</accession>
<name>A0AAD9Q144_ACRCE</name>
<evidence type="ECO:0000313" key="5">
    <source>
        <dbReference type="Proteomes" id="UP001249851"/>
    </source>
</evidence>
<keyword evidence="1" id="KW-0175">Coiled coil</keyword>
<comment type="caution">
    <text evidence="4">The sequence shown here is derived from an EMBL/GenBank/DDBJ whole genome shotgun (WGS) entry which is preliminary data.</text>
</comment>
<organism evidence="4 5">
    <name type="scientific">Acropora cervicornis</name>
    <name type="common">Staghorn coral</name>
    <dbReference type="NCBI Taxonomy" id="6130"/>
    <lineage>
        <taxon>Eukaryota</taxon>
        <taxon>Metazoa</taxon>
        <taxon>Cnidaria</taxon>
        <taxon>Anthozoa</taxon>
        <taxon>Hexacorallia</taxon>
        <taxon>Scleractinia</taxon>
        <taxon>Astrocoeniina</taxon>
        <taxon>Acroporidae</taxon>
        <taxon>Acropora</taxon>
    </lineage>
</organism>
<feature type="coiled-coil region" evidence="1">
    <location>
        <begin position="290"/>
        <end position="324"/>
    </location>
</feature>
<evidence type="ECO:0000256" key="3">
    <source>
        <dbReference type="SAM" id="Phobius"/>
    </source>
</evidence>
<evidence type="ECO:0000256" key="1">
    <source>
        <dbReference type="SAM" id="Coils"/>
    </source>
</evidence>
<keyword evidence="5" id="KW-1185">Reference proteome</keyword>
<gene>
    <name evidence="4" type="ORF">P5673_026101</name>
</gene>